<protein>
    <submittedName>
        <fullName evidence="1">Uncharacterized protein</fullName>
    </submittedName>
</protein>
<dbReference type="EMBL" id="MT141530">
    <property type="protein sequence ID" value="QJA64992.1"/>
    <property type="molecule type" value="Genomic_DNA"/>
</dbReference>
<gene>
    <name evidence="2" type="ORF">MM415A00374_0047</name>
    <name evidence="1" type="ORF">MM415B00446_0016</name>
</gene>
<dbReference type="EMBL" id="MT142494">
    <property type="protein sequence ID" value="QJA82735.1"/>
    <property type="molecule type" value="Genomic_DNA"/>
</dbReference>
<proteinExistence type="predicted"/>
<name>A0A6M3J7V2_9ZZZZ</name>
<organism evidence="1">
    <name type="scientific">viral metagenome</name>
    <dbReference type="NCBI Taxonomy" id="1070528"/>
    <lineage>
        <taxon>unclassified sequences</taxon>
        <taxon>metagenomes</taxon>
        <taxon>organismal metagenomes</taxon>
    </lineage>
</organism>
<reference evidence="1" key="1">
    <citation type="submission" date="2020-03" db="EMBL/GenBank/DDBJ databases">
        <title>The deep terrestrial virosphere.</title>
        <authorList>
            <person name="Holmfeldt K."/>
            <person name="Nilsson E."/>
            <person name="Simone D."/>
            <person name="Lopez-Fernandez M."/>
            <person name="Wu X."/>
            <person name="de Brujin I."/>
            <person name="Lundin D."/>
            <person name="Andersson A."/>
            <person name="Bertilsson S."/>
            <person name="Dopson M."/>
        </authorList>
    </citation>
    <scope>NUCLEOTIDE SEQUENCE</scope>
    <source>
        <strain evidence="2">MM415A00374</strain>
        <strain evidence="1">MM415B00446</strain>
    </source>
</reference>
<sequence length="53" mass="5743">MPAVSKNQKTLACIALSMANGETSKSYSKQAAKMAESMSKEELATYCKEPVKK</sequence>
<dbReference type="AlphaFoldDB" id="A0A6M3J7V2"/>
<dbReference type="InterPro" id="IPR021553">
    <property type="entry name" value="DUF3008"/>
</dbReference>
<accession>A0A6M3J7V2</accession>
<evidence type="ECO:0000313" key="2">
    <source>
        <dbReference type="EMBL" id="QJA82735.1"/>
    </source>
</evidence>
<evidence type="ECO:0000313" key="1">
    <source>
        <dbReference type="EMBL" id="QJA64992.1"/>
    </source>
</evidence>
<dbReference type="Pfam" id="PF11450">
    <property type="entry name" value="DUF3008"/>
    <property type="match status" value="1"/>
</dbReference>